<keyword evidence="2" id="KW-0131">Cell cycle</keyword>
<keyword evidence="1" id="KW-1133">Transmembrane helix</keyword>
<evidence type="ECO:0000256" key="1">
    <source>
        <dbReference type="SAM" id="Phobius"/>
    </source>
</evidence>
<reference evidence="2" key="1">
    <citation type="submission" date="2013-08" db="EMBL/GenBank/DDBJ databases">
        <authorList>
            <person name="Mendez C."/>
            <person name="Richter M."/>
            <person name="Ferrer M."/>
            <person name="Sanchez J."/>
        </authorList>
    </citation>
    <scope>NUCLEOTIDE SEQUENCE</scope>
</reference>
<proteinExistence type="predicted"/>
<feature type="non-terminal residue" evidence="2">
    <location>
        <position position="1"/>
    </location>
</feature>
<dbReference type="EMBL" id="AUZY01011203">
    <property type="protein sequence ID" value="EQD35707.1"/>
    <property type="molecule type" value="Genomic_DNA"/>
</dbReference>
<reference evidence="2" key="2">
    <citation type="journal article" date="2014" name="ISME J.">
        <title>Microbial stratification in low pH oxic and suboxic macroscopic growths along an acid mine drainage.</title>
        <authorList>
            <person name="Mendez-Garcia C."/>
            <person name="Mesa V."/>
            <person name="Sprenger R.R."/>
            <person name="Richter M."/>
            <person name="Diez M.S."/>
            <person name="Solano J."/>
            <person name="Bargiela R."/>
            <person name="Golyshina O.V."/>
            <person name="Manteca A."/>
            <person name="Ramos J.L."/>
            <person name="Gallego J.R."/>
            <person name="Llorente I."/>
            <person name="Martins Dos Santos V.A."/>
            <person name="Jensen O.N."/>
            <person name="Pelaez A.I."/>
            <person name="Sanchez J."/>
            <person name="Ferrer M."/>
        </authorList>
    </citation>
    <scope>NUCLEOTIDE SEQUENCE</scope>
</reference>
<accession>T0YUU9</accession>
<keyword evidence="1" id="KW-0472">Membrane</keyword>
<protein>
    <submittedName>
        <fullName evidence="2">Cell division permease protein FtsX</fullName>
    </submittedName>
</protein>
<evidence type="ECO:0000313" key="2">
    <source>
        <dbReference type="EMBL" id="EQD35707.1"/>
    </source>
</evidence>
<gene>
    <name evidence="2" type="ORF">B1B_16805</name>
</gene>
<feature type="transmembrane region" description="Helical" evidence="1">
    <location>
        <begin position="20"/>
        <end position="40"/>
    </location>
</feature>
<dbReference type="GO" id="GO:0016020">
    <property type="term" value="C:membrane"/>
    <property type="evidence" value="ECO:0007669"/>
    <property type="project" value="InterPro"/>
</dbReference>
<feature type="non-terminal residue" evidence="2">
    <location>
        <position position="159"/>
    </location>
</feature>
<sequence>QLDTQWVMRFNAIIAVVRRLVLLAAALLGVGVLAVVGNTIRLEILNRSDEIEVTKLVGGSNSFVRRPFVYTGALVWVGRRGARVGHSGRRGSGAFRAGCTPRGTLWQRLCVARPRRPGAGAAVRRRHGPRLARGLDLGLSPFAQHRAARLMRLGASAAR</sequence>
<dbReference type="AlphaFoldDB" id="T0YUU9"/>
<keyword evidence="1" id="KW-0812">Transmembrane</keyword>
<dbReference type="GO" id="GO:0032153">
    <property type="term" value="C:cell division site"/>
    <property type="evidence" value="ECO:0007669"/>
    <property type="project" value="TreeGrafter"/>
</dbReference>
<dbReference type="PANTHER" id="PTHR47755:SF1">
    <property type="entry name" value="CELL DIVISION PROTEIN FTSX"/>
    <property type="match status" value="1"/>
</dbReference>
<keyword evidence="2" id="KW-0132">Cell division</keyword>
<dbReference type="GO" id="GO:0051301">
    <property type="term" value="P:cell division"/>
    <property type="evidence" value="ECO:0007669"/>
    <property type="project" value="UniProtKB-KW"/>
</dbReference>
<dbReference type="PANTHER" id="PTHR47755">
    <property type="entry name" value="CELL DIVISION PROTEIN FTSX"/>
    <property type="match status" value="1"/>
</dbReference>
<comment type="caution">
    <text evidence="2">The sequence shown here is derived from an EMBL/GenBank/DDBJ whole genome shotgun (WGS) entry which is preliminary data.</text>
</comment>
<organism evidence="2">
    <name type="scientific">mine drainage metagenome</name>
    <dbReference type="NCBI Taxonomy" id="410659"/>
    <lineage>
        <taxon>unclassified sequences</taxon>
        <taxon>metagenomes</taxon>
        <taxon>ecological metagenomes</taxon>
    </lineage>
</organism>
<name>T0YUU9_9ZZZZ</name>
<dbReference type="InterPro" id="IPR004513">
    <property type="entry name" value="FtsX"/>
</dbReference>